<dbReference type="AlphaFoldDB" id="A0A9X8D1K5"/>
<evidence type="ECO:0000313" key="1">
    <source>
        <dbReference type="EMBL" id="RIX76433.1"/>
    </source>
</evidence>
<comment type="caution">
    <text evidence="1">The sequence shown here is derived from an EMBL/GenBank/DDBJ whole genome shotgun (WGS) entry which is preliminary data.</text>
</comment>
<protein>
    <submittedName>
        <fullName evidence="1">Uncharacterized protein</fullName>
    </submittedName>
</protein>
<dbReference type="Proteomes" id="UP000265619">
    <property type="component" value="Unassembled WGS sequence"/>
</dbReference>
<sequence>MKSYAHVRGHGPDFVVRYRLYPPSAGGRKSTLQHLRCDFLYAGDDPQADGIFAIHPEFLDDAGVPLEKDVTVPLEGKASMWVLFPAMRSTVHRARIAVGVRGHFMEGARKVGDVEVIEIVGLHENPTS</sequence>
<evidence type="ECO:0000313" key="2">
    <source>
        <dbReference type="Proteomes" id="UP000265619"/>
    </source>
</evidence>
<keyword evidence="2" id="KW-1185">Reference proteome</keyword>
<reference evidence="1 2" key="1">
    <citation type="submission" date="2018-09" db="EMBL/GenBank/DDBJ databases">
        <title>Acidovorax cavernicola nov. sp. isolated from Gruta de las Maravillas (Aracena, Spain).</title>
        <authorList>
            <person name="Jurado V."/>
            <person name="Gutierrez-Patricio S."/>
            <person name="Gonzalez-Pimentel J.L."/>
            <person name="Miller A.Z."/>
            <person name="Laiz L."/>
            <person name="Saiz-Jimenez C."/>
        </authorList>
    </citation>
    <scope>NUCLEOTIDE SEQUENCE [LARGE SCALE GENOMIC DNA]</scope>
    <source>
        <strain evidence="1 2">1011MAR4D40.2</strain>
    </source>
</reference>
<dbReference type="RefSeq" id="WP_119556411.1">
    <property type="nucleotide sequence ID" value="NZ_QXMN01000032.1"/>
</dbReference>
<accession>A0A9X8D1K5</accession>
<organism evidence="1 2">
    <name type="scientific">Acidovorax cavernicola</name>
    <dbReference type="NCBI Taxonomy" id="1675792"/>
    <lineage>
        <taxon>Bacteria</taxon>
        <taxon>Pseudomonadati</taxon>
        <taxon>Pseudomonadota</taxon>
        <taxon>Betaproteobacteria</taxon>
        <taxon>Burkholderiales</taxon>
        <taxon>Comamonadaceae</taxon>
        <taxon>Acidovorax</taxon>
    </lineage>
</organism>
<name>A0A9X8D1K5_9BURK</name>
<gene>
    <name evidence="1" type="ORF">D3H34_22180</name>
</gene>
<dbReference type="EMBL" id="QXMN01000032">
    <property type="protein sequence ID" value="RIX76433.1"/>
    <property type="molecule type" value="Genomic_DNA"/>
</dbReference>
<dbReference type="OrthoDB" id="8905724at2"/>
<proteinExistence type="predicted"/>